<keyword evidence="2 5" id="KW-0863">Zinc-finger</keyword>
<evidence type="ECO:0000256" key="3">
    <source>
        <dbReference type="ARBA" id="ARBA00022833"/>
    </source>
</evidence>
<organism evidence="7">
    <name type="scientific">Mantoniella antarctica</name>
    <dbReference type="NCBI Taxonomy" id="81844"/>
    <lineage>
        <taxon>Eukaryota</taxon>
        <taxon>Viridiplantae</taxon>
        <taxon>Chlorophyta</taxon>
        <taxon>Mamiellophyceae</taxon>
        <taxon>Mamiellales</taxon>
        <taxon>Mamiellaceae</taxon>
        <taxon>Mantoniella</taxon>
    </lineage>
</organism>
<keyword evidence="3" id="KW-0862">Zinc</keyword>
<dbReference type="Gene3D" id="6.10.140.2220">
    <property type="match status" value="1"/>
</dbReference>
<sequence length="357" mass="38837">MDRIAVALWSSLLEYQKRAIGIGKLSPEELKTKRHSFLSEAHQRMSRNLAKDIAEGGRGRFRQRAKSSKDWKGAGEALFIATCYAEGIEGVGQDTEEAAIWYRRASIAGSSEAQVHLGAAYGAGNGVIQSWKTAVEKFGKSAAQENASAQYLLATCYSSGKGVTKDESKALALYRLAAAHHDSGNPEAYASVCCAQNALGDCYNHSTHGVTRNNIHAIKFYLEAAESNCGPALMNCFEHYLNGTCGFQRDFILAIKYLRDAAVQEHGNALHLIQNIVCESRACMACGKPKATRKCARCCKYRYCNASCQMVAWKHPTASHKLRCQGAHSPRGNQDASPFTSRACSSGANLESAFMAE</sequence>
<comment type="similarity">
    <text evidence="4">Belongs to the sel-1 family.</text>
</comment>
<proteinExistence type="inferred from homology"/>
<evidence type="ECO:0000259" key="6">
    <source>
        <dbReference type="PROSITE" id="PS50865"/>
    </source>
</evidence>
<accession>A0A7S0X9B6</accession>
<evidence type="ECO:0000256" key="4">
    <source>
        <dbReference type="ARBA" id="ARBA00038101"/>
    </source>
</evidence>
<evidence type="ECO:0000313" key="7">
    <source>
        <dbReference type="EMBL" id="CAD8709093.1"/>
    </source>
</evidence>
<reference evidence="7" key="1">
    <citation type="submission" date="2021-01" db="EMBL/GenBank/DDBJ databases">
        <authorList>
            <person name="Corre E."/>
            <person name="Pelletier E."/>
            <person name="Niang G."/>
            <person name="Scheremetjew M."/>
            <person name="Finn R."/>
            <person name="Kale V."/>
            <person name="Holt S."/>
            <person name="Cochrane G."/>
            <person name="Meng A."/>
            <person name="Brown T."/>
            <person name="Cohen L."/>
        </authorList>
    </citation>
    <scope>NUCLEOTIDE SEQUENCE</scope>
    <source>
        <strain evidence="7">SL-175</strain>
    </source>
</reference>
<dbReference type="SMART" id="SM00671">
    <property type="entry name" value="SEL1"/>
    <property type="match status" value="5"/>
</dbReference>
<dbReference type="Pfam" id="PF08238">
    <property type="entry name" value="Sel1"/>
    <property type="match status" value="5"/>
</dbReference>
<evidence type="ECO:0000256" key="2">
    <source>
        <dbReference type="ARBA" id="ARBA00022771"/>
    </source>
</evidence>
<name>A0A7S0X9B6_9CHLO</name>
<dbReference type="PANTHER" id="PTHR11102:SF160">
    <property type="entry name" value="ERAD-ASSOCIATED E3 UBIQUITIN-PROTEIN LIGASE COMPONENT HRD3"/>
    <property type="match status" value="1"/>
</dbReference>
<protein>
    <recommendedName>
        <fullName evidence="6">MYND-type domain-containing protein</fullName>
    </recommendedName>
</protein>
<dbReference type="EMBL" id="HBFC01019680">
    <property type="protein sequence ID" value="CAD8709093.1"/>
    <property type="molecule type" value="Transcribed_RNA"/>
</dbReference>
<dbReference type="PANTHER" id="PTHR11102">
    <property type="entry name" value="SEL-1-LIKE PROTEIN"/>
    <property type="match status" value="1"/>
</dbReference>
<dbReference type="PROSITE" id="PS50865">
    <property type="entry name" value="ZF_MYND_2"/>
    <property type="match status" value="1"/>
</dbReference>
<dbReference type="GO" id="GO:0008270">
    <property type="term" value="F:zinc ion binding"/>
    <property type="evidence" value="ECO:0007669"/>
    <property type="project" value="UniProtKB-KW"/>
</dbReference>
<dbReference type="SUPFAM" id="SSF144232">
    <property type="entry name" value="HIT/MYND zinc finger-like"/>
    <property type="match status" value="1"/>
</dbReference>
<keyword evidence="1" id="KW-0479">Metal-binding</keyword>
<dbReference type="InterPro" id="IPR006597">
    <property type="entry name" value="Sel1-like"/>
</dbReference>
<dbReference type="InterPro" id="IPR011990">
    <property type="entry name" value="TPR-like_helical_dom_sf"/>
</dbReference>
<evidence type="ECO:0000256" key="1">
    <source>
        <dbReference type="ARBA" id="ARBA00022723"/>
    </source>
</evidence>
<gene>
    <name evidence="7" type="ORF">MANT1106_LOCUS11776</name>
</gene>
<dbReference type="Gene3D" id="1.25.40.10">
    <property type="entry name" value="Tetratricopeptide repeat domain"/>
    <property type="match status" value="2"/>
</dbReference>
<dbReference type="InterPro" id="IPR050767">
    <property type="entry name" value="Sel1_AlgK"/>
</dbReference>
<dbReference type="AlphaFoldDB" id="A0A7S0X9B6"/>
<feature type="domain" description="MYND-type" evidence="6">
    <location>
        <begin position="283"/>
        <end position="324"/>
    </location>
</feature>
<dbReference type="SUPFAM" id="SSF81901">
    <property type="entry name" value="HCP-like"/>
    <property type="match status" value="1"/>
</dbReference>
<evidence type="ECO:0000256" key="5">
    <source>
        <dbReference type="PROSITE-ProRule" id="PRU00134"/>
    </source>
</evidence>
<dbReference type="InterPro" id="IPR002893">
    <property type="entry name" value="Znf_MYND"/>
</dbReference>